<reference evidence="2" key="1">
    <citation type="submission" date="2022-12" db="EMBL/GenBank/DDBJ databases">
        <title>New Phytohabitans aurantiacus sp. RD004123 nov., an actinomycete isolated from soil.</title>
        <authorList>
            <person name="Triningsih D.W."/>
            <person name="Harunari E."/>
            <person name="Igarashi Y."/>
        </authorList>
    </citation>
    <scope>NUCLEOTIDE SEQUENCE</scope>
    <source>
        <strain evidence="2">RD004123</strain>
    </source>
</reference>
<protein>
    <recommendedName>
        <fullName evidence="1">Peptidase C51 domain-containing protein</fullName>
    </recommendedName>
</protein>
<dbReference type="Gene3D" id="2.120.10.70">
    <property type="entry name" value="Fucose-specific lectin"/>
    <property type="match status" value="1"/>
</dbReference>
<dbReference type="SUPFAM" id="SSF89372">
    <property type="entry name" value="Fucose-specific lectin"/>
    <property type="match status" value="1"/>
</dbReference>
<proteinExistence type="predicted"/>
<dbReference type="RefSeq" id="WP_281898897.1">
    <property type="nucleotide sequence ID" value="NZ_BSDI01000022.1"/>
</dbReference>
<evidence type="ECO:0000313" key="3">
    <source>
        <dbReference type="Proteomes" id="UP001144280"/>
    </source>
</evidence>
<feature type="domain" description="Peptidase C51" evidence="1">
    <location>
        <begin position="1"/>
        <end position="154"/>
    </location>
</feature>
<accession>A0ABQ5QY27</accession>
<dbReference type="Gene3D" id="3.90.1720.10">
    <property type="entry name" value="endopeptidase domain like (from Nostoc punctiforme)"/>
    <property type="match status" value="1"/>
</dbReference>
<dbReference type="SUPFAM" id="SSF54001">
    <property type="entry name" value="Cysteine proteinases"/>
    <property type="match status" value="1"/>
</dbReference>
<dbReference type="InterPro" id="IPR007921">
    <property type="entry name" value="CHAP_dom"/>
</dbReference>
<sequence length="446" mass="45797">MRRRRCGSRASARGAGVGSALADEIAANRRGHTAARRSRATGSRGAEWVWSNTGVAPVPTTWVATAVGSWGVERGLFKRRPAGAAGNPLPGDIVVYGEPGSGEGGHVSIVYSVNGDGTITTIDGNYGDRVARRTIDPRTARSGGQNALISGYVSPPGVADTVPPAPLSGPMFHQVRDVDGNWSGFQPMLGYLTGLPGDARDMSIAAMPDRSTQVLIVGADGGVYHEVRGADGNWSGLQPLPGMGVPDTAQASRVAITGMPDGSAQVLIIGADGGVYHQILRTDGQWTGFQPLAGMNTTGVAQGSRVAITGLPGGVAQVLIIGADGGVYHQLRYPHRYVMPGDDNVARVCNSAEGCWSGFQLLRGMGTTDAARGSDVAIAGMPDKSAQLLIVGADGGVYHQIRDAAAQWTGFQPVRGIGTTNAAGGSAVAIAGLDDGTAQITIVGKR</sequence>
<evidence type="ECO:0000259" key="1">
    <source>
        <dbReference type="PROSITE" id="PS50911"/>
    </source>
</evidence>
<evidence type="ECO:0000313" key="2">
    <source>
        <dbReference type="EMBL" id="GLH99324.1"/>
    </source>
</evidence>
<dbReference type="InterPro" id="IPR038765">
    <property type="entry name" value="Papain-like_cys_pep_sf"/>
</dbReference>
<dbReference type="PROSITE" id="PS50911">
    <property type="entry name" value="CHAP"/>
    <property type="match status" value="1"/>
</dbReference>
<comment type="caution">
    <text evidence="2">The sequence shown here is derived from an EMBL/GenBank/DDBJ whole genome shotgun (WGS) entry which is preliminary data.</text>
</comment>
<dbReference type="Proteomes" id="UP001144280">
    <property type="component" value="Unassembled WGS sequence"/>
</dbReference>
<keyword evidence="3" id="KW-1185">Reference proteome</keyword>
<organism evidence="2 3">
    <name type="scientific">Phytohabitans aurantiacus</name>
    <dbReference type="NCBI Taxonomy" id="3016789"/>
    <lineage>
        <taxon>Bacteria</taxon>
        <taxon>Bacillati</taxon>
        <taxon>Actinomycetota</taxon>
        <taxon>Actinomycetes</taxon>
        <taxon>Micromonosporales</taxon>
        <taxon>Micromonosporaceae</taxon>
    </lineage>
</organism>
<gene>
    <name evidence="2" type="ORF">Pa4123_45990</name>
</gene>
<name>A0ABQ5QY27_9ACTN</name>
<dbReference type="Pfam" id="PF05257">
    <property type="entry name" value="CHAP"/>
    <property type="match status" value="1"/>
</dbReference>
<dbReference type="EMBL" id="BSDI01000022">
    <property type="protein sequence ID" value="GLH99324.1"/>
    <property type="molecule type" value="Genomic_DNA"/>
</dbReference>